<reference evidence="1 2" key="1">
    <citation type="submission" date="2019-04" db="EMBL/GenBank/DDBJ databases">
        <title>Friends and foes A comparative genomics study of 23 Aspergillus species from section Flavi.</title>
        <authorList>
            <consortium name="DOE Joint Genome Institute"/>
            <person name="Kjaerbolling I."/>
            <person name="Vesth T."/>
            <person name="Frisvad J.C."/>
            <person name="Nybo J.L."/>
            <person name="Theobald S."/>
            <person name="Kildgaard S."/>
            <person name="Isbrandt T."/>
            <person name="Kuo A."/>
            <person name="Sato A."/>
            <person name="Lyhne E.K."/>
            <person name="Kogle M.E."/>
            <person name="Wiebenga A."/>
            <person name="Kun R.S."/>
            <person name="Lubbers R.J."/>
            <person name="Makela M.R."/>
            <person name="Barry K."/>
            <person name="Chovatia M."/>
            <person name="Clum A."/>
            <person name="Daum C."/>
            <person name="Haridas S."/>
            <person name="He G."/>
            <person name="LaButti K."/>
            <person name="Lipzen A."/>
            <person name="Mondo S."/>
            <person name="Riley R."/>
            <person name="Salamov A."/>
            <person name="Simmons B.A."/>
            <person name="Magnuson J.K."/>
            <person name="Henrissat B."/>
            <person name="Mortensen U.H."/>
            <person name="Larsen T.O."/>
            <person name="Devries R.P."/>
            <person name="Grigoriev I.V."/>
            <person name="Machida M."/>
            <person name="Baker S.E."/>
            <person name="Andersen M.R."/>
        </authorList>
    </citation>
    <scope>NUCLEOTIDE SEQUENCE [LARGE SCALE GENOMIC DNA]</scope>
    <source>
        <strain evidence="1 2">CBS 117625</strain>
    </source>
</reference>
<proteinExistence type="predicted"/>
<sequence length="186" mass="20790">MLIGIEDTDDDSALSPDDFFAWNNERNPYEVSVKRFEAQARPMSILDYATYLVKMSRKHCLPVTWSTGPPGVPDRNIASNPLGDPDVEEFVDSLTVKTAYGLLPLHLALDWPVYTSYNEAVGYVEWAGARSIHRQVEEEKAEKTQKGTISKSIRDDIYTDLTACNVGFQNLHPSPVTQNGNVLDTP</sequence>
<accession>A0A5N6SN56</accession>
<evidence type="ECO:0000313" key="2">
    <source>
        <dbReference type="Proteomes" id="UP000325672"/>
    </source>
</evidence>
<name>A0A5N6SN56_ASPPS</name>
<dbReference type="RefSeq" id="XP_031912181.1">
    <property type="nucleotide sequence ID" value="XM_032060242.1"/>
</dbReference>
<dbReference type="PANTHER" id="PTHR43397:SF1">
    <property type="entry name" value="ERGOTHIONEINE BIOSYNTHESIS PROTEIN 1"/>
    <property type="match status" value="1"/>
</dbReference>
<dbReference type="OrthoDB" id="659at2759"/>
<gene>
    <name evidence="1" type="ORF">BDV38DRAFT_284362</name>
</gene>
<dbReference type="SUPFAM" id="SSF56436">
    <property type="entry name" value="C-type lectin-like"/>
    <property type="match status" value="1"/>
</dbReference>
<protein>
    <submittedName>
        <fullName evidence="1">Uncharacterized protein</fullName>
    </submittedName>
</protein>
<dbReference type="PANTHER" id="PTHR43397">
    <property type="entry name" value="ERGOTHIONEINE BIOSYNTHESIS PROTEIN 1"/>
    <property type="match status" value="1"/>
</dbReference>
<dbReference type="AlphaFoldDB" id="A0A5N6SN56"/>
<dbReference type="Proteomes" id="UP000325672">
    <property type="component" value="Unassembled WGS sequence"/>
</dbReference>
<dbReference type="EMBL" id="ML743587">
    <property type="protein sequence ID" value="KAE8136118.1"/>
    <property type="molecule type" value="Genomic_DNA"/>
</dbReference>
<keyword evidence="2" id="KW-1185">Reference proteome</keyword>
<dbReference type="InterPro" id="IPR051128">
    <property type="entry name" value="EgtD_Methyltrsf_superfamily"/>
</dbReference>
<organism evidence="1 2">
    <name type="scientific">Aspergillus pseudotamarii</name>
    <dbReference type="NCBI Taxonomy" id="132259"/>
    <lineage>
        <taxon>Eukaryota</taxon>
        <taxon>Fungi</taxon>
        <taxon>Dikarya</taxon>
        <taxon>Ascomycota</taxon>
        <taxon>Pezizomycotina</taxon>
        <taxon>Eurotiomycetes</taxon>
        <taxon>Eurotiomycetidae</taxon>
        <taxon>Eurotiales</taxon>
        <taxon>Aspergillaceae</taxon>
        <taxon>Aspergillus</taxon>
        <taxon>Aspergillus subgen. Circumdati</taxon>
    </lineage>
</organism>
<evidence type="ECO:0000313" key="1">
    <source>
        <dbReference type="EMBL" id="KAE8136118.1"/>
    </source>
</evidence>
<dbReference type="GeneID" id="43644452"/>
<dbReference type="InterPro" id="IPR016187">
    <property type="entry name" value="CTDL_fold"/>
</dbReference>